<dbReference type="FunFam" id="3.20.20.80:FF:000038">
    <property type="entry name" value="1,3-beta-glucanosyltransferase"/>
    <property type="match status" value="1"/>
</dbReference>
<dbReference type="GO" id="GO:0031505">
    <property type="term" value="P:fungal-type cell wall organization"/>
    <property type="evidence" value="ECO:0007669"/>
    <property type="project" value="TreeGrafter"/>
</dbReference>
<dbReference type="GO" id="GO:0098552">
    <property type="term" value="C:side of membrane"/>
    <property type="evidence" value="ECO:0007669"/>
    <property type="project" value="UniProtKB-KW"/>
</dbReference>
<protein>
    <recommendedName>
        <fullName evidence="9">1,3-beta-glucanosyltransferase</fullName>
        <ecNumber evidence="9">2.4.1.-</ecNumber>
    </recommendedName>
</protein>
<evidence type="ECO:0000256" key="1">
    <source>
        <dbReference type="ARBA" id="ARBA00004609"/>
    </source>
</evidence>
<evidence type="ECO:0000256" key="4">
    <source>
        <dbReference type="ARBA" id="ARBA00022729"/>
    </source>
</evidence>
<proteinExistence type="inferred from homology"/>
<keyword evidence="9" id="KW-0808">Transferase</keyword>
<dbReference type="SMART" id="SM00768">
    <property type="entry name" value="X8"/>
    <property type="match status" value="1"/>
</dbReference>
<dbReference type="Pfam" id="PF03198">
    <property type="entry name" value="Glyco_hydro_72"/>
    <property type="match status" value="1"/>
</dbReference>
<name>A0AAN6Y854_9PEZI</name>
<dbReference type="InterPro" id="IPR017853">
    <property type="entry name" value="GH"/>
</dbReference>
<keyword evidence="7" id="KW-0325">Glycoprotein</keyword>
<dbReference type="InterPro" id="IPR004886">
    <property type="entry name" value="Glucanosyltransferase"/>
</dbReference>
<accession>A0AAN6Y854</accession>
<dbReference type="SUPFAM" id="SSF51445">
    <property type="entry name" value="(Trans)glycosidases"/>
    <property type="match status" value="1"/>
</dbReference>
<dbReference type="GO" id="GO:0071970">
    <property type="term" value="P:fungal-type cell wall (1-&gt;3)-beta-D-glucan biosynthetic process"/>
    <property type="evidence" value="ECO:0007669"/>
    <property type="project" value="TreeGrafter"/>
</dbReference>
<comment type="subcellular location">
    <subcellularLocation>
        <location evidence="1 9">Cell membrane</location>
        <topology evidence="1 9">Lipid-anchor</topology>
        <topology evidence="1 9">GPI-anchor</topology>
    </subcellularLocation>
</comment>
<keyword evidence="6" id="KW-1015">Disulfide bond</keyword>
<dbReference type="PANTHER" id="PTHR31468">
    <property type="entry name" value="1,3-BETA-GLUCANOSYLTRANSFERASE GAS1"/>
    <property type="match status" value="1"/>
</dbReference>
<keyword evidence="10" id="KW-0812">Transmembrane</keyword>
<reference evidence="12" key="1">
    <citation type="journal article" date="2023" name="Mol. Phylogenet. Evol.">
        <title>Genome-scale phylogeny and comparative genomics of the fungal order Sordariales.</title>
        <authorList>
            <person name="Hensen N."/>
            <person name="Bonometti L."/>
            <person name="Westerberg I."/>
            <person name="Brannstrom I.O."/>
            <person name="Guillou S."/>
            <person name="Cros-Aarteil S."/>
            <person name="Calhoun S."/>
            <person name="Haridas S."/>
            <person name="Kuo A."/>
            <person name="Mondo S."/>
            <person name="Pangilinan J."/>
            <person name="Riley R."/>
            <person name="LaButti K."/>
            <person name="Andreopoulos B."/>
            <person name="Lipzen A."/>
            <person name="Chen C."/>
            <person name="Yan M."/>
            <person name="Daum C."/>
            <person name="Ng V."/>
            <person name="Clum A."/>
            <person name="Steindorff A."/>
            <person name="Ohm R.A."/>
            <person name="Martin F."/>
            <person name="Silar P."/>
            <person name="Natvig D.O."/>
            <person name="Lalanne C."/>
            <person name="Gautier V."/>
            <person name="Ament-Velasquez S.L."/>
            <person name="Kruys A."/>
            <person name="Hutchinson M.I."/>
            <person name="Powell A.J."/>
            <person name="Barry K."/>
            <person name="Miller A.N."/>
            <person name="Grigoriev I.V."/>
            <person name="Debuchy R."/>
            <person name="Gladieux P."/>
            <person name="Hiltunen Thoren M."/>
            <person name="Johannesson H."/>
        </authorList>
    </citation>
    <scope>NUCLEOTIDE SEQUENCE</scope>
    <source>
        <strain evidence="12">PSN293</strain>
    </source>
</reference>
<dbReference type="InterPro" id="IPR012946">
    <property type="entry name" value="X8"/>
</dbReference>
<dbReference type="GO" id="GO:0005886">
    <property type="term" value="C:plasma membrane"/>
    <property type="evidence" value="ECO:0007669"/>
    <property type="project" value="UniProtKB-SubCell"/>
</dbReference>
<keyword evidence="13" id="KW-1185">Reference proteome</keyword>
<dbReference type="Pfam" id="PF07983">
    <property type="entry name" value="X8"/>
    <property type="match status" value="1"/>
</dbReference>
<evidence type="ECO:0000313" key="12">
    <source>
        <dbReference type="EMBL" id="KAK4211212.1"/>
    </source>
</evidence>
<comment type="similarity">
    <text evidence="2 9">Belongs to the glycosyl hydrolase 72 family.</text>
</comment>
<evidence type="ECO:0000256" key="5">
    <source>
        <dbReference type="ARBA" id="ARBA00023136"/>
    </source>
</evidence>
<comment type="caution">
    <text evidence="12">The sequence shown here is derived from an EMBL/GenBank/DDBJ whole genome shotgun (WGS) entry which is preliminary data.</text>
</comment>
<dbReference type="GO" id="GO:0042124">
    <property type="term" value="F:1,3-beta-glucanosyltransferase activity"/>
    <property type="evidence" value="ECO:0007669"/>
    <property type="project" value="TreeGrafter"/>
</dbReference>
<evidence type="ECO:0000256" key="3">
    <source>
        <dbReference type="ARBA" id="ARBA00022622"/>
    </source>
</evidence>
<keyword evidence="5 9" id="KW-0472">Membrane</keyword>
<feature type="transmembrane region" description="Helical" evidence="10">
    <location>
        <begin position="494"/>
        <end position="517"/>
    </location>
</feature>
<evidence type="ECO:0000256" key="6">
    <source>
        <dbReference type="ARBA" id="ARBA00023157"/>
    </source>
</evidence>
<feature type="domain" description="X8" evidence="11">
    <location>
        <begin position="381"/>
        <end position="471"/>
    </location>
</feature>
<evidence type="ECO:0000256" key="7">
    <source>
        <dbReference type="ARBA" id="ARBA00023180"/>
    </source>
</evidence>
<dbReference type="Gene3D" id="1.20.58.1040">
    <property type="match status" value="1"/>
</dbReference>
<evidence type="ECO:0000256" key="2">
    <source>
        <dbReference type="ARBA" id="ARBA00007528"/>
    </source>
</evidence>
<sequence>MVSFKQTFASYLLLGHAWAALPPIVMKGSKLFYENGTQFYIKGIAYQQDSAAAGSRLSSDKFVDPLASESNCKRDVPYLQALKTNVIRTYAIDPKKDHSACMKLLDDAGIYVISDLGEPSLSINRDEPKWDVELFQRYKDVVDELGKYDNVIGFFAGNEVSNSKNNTGASAYVKAAVRDTKAYIKKNNKRWLGVGYAANDDANIRSSIAHYFNCGHQDDAIDFWGYNIYEWCGDKTIESSGYGKQIDFFRNYSVPVFFAEYGCNIVDGGAAGRKWEETTALYSDEMTGVFSGGIVYMYFQEANDYGLVEIADDGTASTMKDFAPLQTKIAAVQPSAVPMDSYSPTNKPAECPGTASDWQVKGSVLPPTPNKELCDCMYKSLSCTPSTELQEDDYKKIFDDVCGAEKSACDGIAHDTLNGEYGQWSMCDSKSQLGYALNEYYRKQDQAGDACDWQGSAVVVKPGSVDAACKDMVASASASASHSSVAHPVVMEQVVGLGGLAMGLYILVAMAVGGALVL</sequence>
<feature type="chain" id="PRO_5042662946" description="1,3-beta-glucanosyltransferase" evidence="9">
    <location>
        <begin position="20"/>
        <end position="518"/>
    </location>
</feature>
<dbReference type="AlphaFoldDB" id="A0AAN6Y854"/>
<keyword evidence="10" id="KW-1133">Transmembrane helix</keyword>
<keyword evidence="8 9" id="KW-0449">Lipoprotein</keyword>
<evidence type="ECO:0000256" key="10">
    <source>
        <dbReference type="SAM" id="Phobius"/>
    </source>
</evidence>
<evidence type="ECO:0000259" key="11">
    <source>
        <dbReference type="SMART" id="SM00768"/>
    </source>
</evidence>
<comment type="function">
    <text evidence="9">Splits internally a 1,3-beta-glucan molecule and transfers the newly generated reducing end (the donor) to the non-reducing end of another 1,3-beta-glucan molecule (the acceptor) forming a 1,3-beta linkage, resulting in the elongation of 1,3-beta-glucan chains in the cell wall.</text>
</comment>
<dbReference type="EC" id="2.4.1.-" evidence="9"/>
<organism evidence="12 13">
    <name type="scientific">Rhypophila decipiens</name>
    <dbReference type="NCBI Taxonomy" id="261697"/>
    <lineage>
        <taxon>Eukaryota</taxon>
        <taxon>Fungi</taxon>
        <taxon>Dikarya</taxon>
        <taxon>Ascomycota</taxon>
        <taxon>Pezizomycotina</taxon>
        <taxon>Sordariomycetes</taxon>
        <taxon>Sordariomycetidae</taxon>
        <taxon>Sordariales</taxon>
        <taxon>Naviculisporaceae</taxon>
        <taxon>Rhypophila</taxon>
    </lineage>
</organism>
<feature type="signal peptide" evidence="9">
    <location>
        <begin position="1"/>
        <end position="19"/>
    </location>
</feature>
<reference evidence="12" key="2">
    <citation type="submission" date="2023-05" db="EMBL/GenBank/DDBJ databases">
        <authorList>
            <consortium name="Lawrence Berkeley National Laboratory"/>
            <person name="Steindorff A."/>
            <person name="Hensen N."/>
            <person name="Bonometti L."/>
            <person name="Westerberg I."/>
            <person name="Brannstrom I.O."/>
            <person name="Guillou S."/>
            <person name="Cros-Aarteil S."/>
            <person name="Calhoun S."/>
            <person name="Haridas S."/>
            <person name="Kuo A."/>
            <person name="Mondo S."/>
            <person name="Pangilinan J."/>
            <person name="Riley R."/>
            <person name="Labutti K."/>
            <person name="Andreopoulos B."/>
            <person name="Lipzen A."/>
            <person name="Chen C."/>
            <person name="Yanf M."/>
            <person name="Daum C."/>
            <person name="Ng V."/>
            <person name="Clum A."/>
            <person name="Ohm R."/>
            <person name="Martin F."/>
            <person name="Silar P."/>
            <person name="Natvig D."/>
            <person name="Lalanne C."/>
            <person name="Gautier V."/>
            <person name="Ament-Velasquez S.L."/>
            <person name="Kruys A."/>
            <person name="Hutchinson M.I."/>
            <person name="Powell A.J."/>
            <person name="Barry K."/>
            <person name="Miller A.N."/>
            <person name="Grigoriev I.V."/>
            <person name="Debuchy R."/>
            <person name="Gladieux P."/>
            <person name="Thoren M.H."/>
            <person name="Johannesson H."/>
        </authorList>
    </citation>
    <scope>NUCLEOTIDE SEQUENCE</scope>
    <source>
        <strain evidence="12">PSN293</strain>
    </source>
</reference>
<evidence type="ECO:0000256" key="9">
    <source>
        <dbReference type="RuleBase" id="RU361209"/>
    </source>
</evidence>
<gene>
    <name evidence="12" type="ORF">QBC37DRAFT_18755</name>
</gene>
<dbReference type="EMBL" id="MU858154">
    <property type="protein sequence ID" value="KAK4211212.1"/>
    <property type="molecule type" value="Genomic_DNA"/>
</dbReference>
<evidence type="ECO:0000313" key="13">
    <source>
        <dbReference type="Proteomes" id="UP001301769"/>
    </source>
</evidence>
<keyword evidence="3 9" id="KW-0336">GPI-anchor</keyword>
<keyword evidence="4 9" id="KW-0732">Signal</keyword>
<dbReference type="Proteomes" id="UP001301769">
    <property type="component" value="Unassembled WGS sequence"/>
</dbReference>
<dbReference type="PANTHER" id="PTHR31468:SF2">
    <property type="entry name" value="1,3-BETA-GLUCANOSYLTRANSFERASE GAS1"/>
    <property type="match status" value="1"/>
</dbReference>
<evidence type="ECO:0000256" key="8">
    <source>
        <dbReference type="ARBA" id="ARBA00023288"/>
    </source>
</evidence>
<dbReference type="Gene3D" id="3.20.20.80">
    <property type="entry name" value="Glycosidases"/>
    <property type="match status" value="1"/>
</dbReference>